<feature type="transmembrane region" description="Helical" evidence="9">
    <location>
        <begin position="140"/>
        <end position="166"/>
    </location>
</feature>
<dbReference type="InterPro" id="IPR000412">
    <property type="entry name" value="ABC_2_transport"/>
</dbReference>
<evidence type="ECO:0000259" key="10">
    <source>
        <dbReference type="PROSITE" id="PS51012"/>
    </source>
</evidence>
<keyword evidence="8 9" id="KW-0472">Membrane</keyword>
<accession>A0A423ULI0</accession>
<feature type="domain" description="ABC transmembrane type-2" evidence="10">
    <location>
        <begin position="32"/>
        <end position="250"/>
    </location>
</feature>
<keyword evidence="5" id="KW-0997">Cell inner membrane</keyword>
<proteinExistence type="inferred from homology"/>
<dbReference type="RefSeq" id="WP_123649868.1">
    <property type="nucleotide sequence ID" value="NZ_CP168029.1"/>
</dbReference>
<dbReference type="GO" id="GO:0043190">
    <property type="term" value="C:ATP-binding cassette (ABC) transporter complex"/>
    <property type="evidence" value="ECO:0007669"/>
    <property type="project" value="InterPro"/>
</dbReference>
<evidence type="ECO:0000256" key="3">
    <source>
        <dbReference type="ARBA" id="ARBA00022448"/>
    </source>
</evidence>
<evidence type="ECO:0000256" key="9">
    <source>
        <dbReference type="RuleBase" id="RU361157"/>
    </source>
</evidence>
<dbReference type="PANTHER" id="PTHR30413:SF8">
    <property type="entry name" value="TRANSPORT PERMEASE PROTEIN"/>
    <property type="match status" value="1"/>
</dbReference>
<keyword evidence="3 9" id="KW-0813">Transport</keyword>
<evidence type="ECO:0000256" key="8">
    <source>
        <dbReference type="ARBA" id="ARBA00023136"/>
    </source>
</evidence>
<reference evidence="12" key="2">
    <citation type="journal article" date="2019" name="Int. J. Syst. Evol. Microbiol.">
        <title>Gordonibacter faecihominis is a later heterotypic synonym of Gordonibacter urolithinfaciens.</title>
        <authorList>
            <person name="Danylec N."/>
            <person name="Stoll D.A."/>
            <person name="Huch M."/>
        </authorList>
    </citation>
    <scope>NUCLEOTIDE SEQUENCE</scope>
    <source>
        <strain evidence="12">DSM 27213</strain>
    </source>
</reference>
<dbReference type="InterPro" id="IPR047817">
    <property type="entry name" value="ABC2_TM_bact-type"/>
</dbReference>
<dbReference type="InterPro" id="IPR013525">
    <property type="entry name" value="ABC2_TM"/>
</dbReference>
<dbReference type="PANTHER" id="PTHR30413">
    <property type="entry name" value="INNER MEMBRANE TRANSPORT PERMEASE"/>
    <property type="match status" value="1"/>
</dbReference>
<comment type="similarity">
    <text evidence="2 9">Belongs to the ABC-2 integral membrane protein family.</text>
</comment>
<evidence type="ECO:0000256" key="1">
    <source>
        <dbReference type="ARBA" id="ARBA00004429"/>
    </source>
</evidence>
<feature type="transmembrane region" description="Helical" evidence="9">
    <location>
        <begin position="31"/>
        <end position="56"/>
    </location>
</feature>
<feature type="transmembrane region" description="Helical" evidence="9">
    <location>
        <begin position="173"/>
        <end position="191"/>
    </location>
</feature>
<comment type="subcellular location">
    <subcellularLocation>
        <location evidence="1">Cell inner membrane</location>
        <topology evidence="1">Multi-pass membrane protein</topology>
    </subcellularLocation>
    <subcellularLocation>
        <location evidence="9">Cell membrane</location>
        <topology evidence="9">Multi-pass membrane protein</topology>
    </subcellularLocation>
</comment>
<dbReference type="Proteomes" id="UP000285258">
    <property type="component" value="Unassembled WGS sequence"/>
</dbReference>
<name>A0A423ULI0_9ACTN</name>
<keyword evidence="6 9" id="KW-0812">Transmembrane</keyword>
<evidence type="ECO:0000313" key="11">
    <source>
        <dbReference type="EMBL" id="MSA94610.1"/>
    </source>
</evidence>
<evidence type="ECO:0000313" key="14">
    <source>
        <dbReference type="Proteomes" id="UP000462865"/>
    </source>
</evidence>
<feature type="transmembrane region" description="Helical" evidence="9">
    <location>
        <begin position="226"/>
        <end position="247"/>
    </location>
</feature>
<gene>
    <name evidence="12" type="ORF">DMP12_06180</name>
    <name evidence="11" type="ORF">GKG38_05970</name>
</gene>
<feature type="transmembrane region" description="Helical" evidence="9">
    <location>
        <begin position="68"/>
        <end position="89"/>
    </location>
</feature>
<sequence>MSFSKTSLKRNWFILTSLVSKDFKLKYRRSVLGVAWSVLNPLLMMIVLAAVFSVVFRGTIEPFPVYLILGQTLFTFMSDATSGAMGSIIESAPLIKKIRINKMLFPLEKVMFALLNFAISLIAVAIVMVFFQVVPTFNILLLPVLLAYLFMFSLGLGLLLAALSVFFRDIMHLWGVILTAWTYATPLFYSIEILPDWMVSVMQFNPMYYYVTYFREIAMWGTTPGLTENLICFGCGAVALALGLLVFRKQQKKFILYV</sequence>
<feature type="transmembrane region" description="Helical" evidence="9">
    <location>
        <begin position="110"/>
        <end position="134"/>
    </location>
</feature>
<reference evidence="12" key="3">
    <citation type="journal article" date="2019" name="Microbiol. Resour. Announc.">
        <title>Draft Genome Sequences of Type Strains of Gordonibacter faecihominis, Paraeggerthella hongkongensis, Parvibacter caecicola,Slackia equolifaciens, Slackia faecicanis, and Slackia isoflavoniconvertens.</title>
        <authorList>
            <person name="Danylec N."/>
            <person name="Stoll D.A."/>
            <person name="Dotsch A."/>
            <person name="Huch M."/>
        </authorList>
    </citation>
    <scope>NUCLEOTIDE SEQUENCE</scope>
    <source>
        <strain evidence="12">DSM 27213</strain>
    </source>
</reference>
<dbReference type="EMBL" id="WKZA01000019">
    <property type="protein sequence ID" value="MSA94610.1"/>
    <property type="molecule type" value="Genomic_DNA"/>
</dbReference>
<reference evidence="13" key="1">
    <citation type="submission" date="2018-05" db="EMBL/GenBank/DDBJ databases">
        <title>Genome Sequencing of selected type strains of the family Eggerthellaceae.</title>
        <authorList>
            <person name="Danylec N."/>
            <person name="Stoll D.A."/>
            <person name="Doetsch A."/>
            <person name="Huch M."/>
        </authorList>
    </citation>
    <scope>NUCLEOTIDE SEQUENCE [LARGE SCALE GENOMIC DNA]</scope>
    <source>
        <strain evidence="13">DSM 27213</strain>
    </source>
</reference>
<keyword evidence="7 9" id="KW-1133">Transmembrane helix</keyword>
<evidence type="ECO:0000256" key="4">
    <source>
        <dbReference type="ARBA" id="ARBA00022475"/>
    </source>
</evidence>
<dbReference type="AlphaFoldDB" id="A0A423ULI0"/>
<dbReference type="GO" id="GO:0140359">
    <property type="term" value="F:ABC-type transporter activity"/>
    <property type="evidence" value="ECO:0007669"/>
    <property type="project" value="InterPro"/>
</dbReference>
<dbReference type="PROSITE" id="PS51012">
    <property type="entry name" value="ABC_TM2"/>
    <property type="match status" value="1"/>
</dbReference>
<dbReference type="EMBL" id="QIBW01000005">
    <property type="protein sequence ID" value="ROT90588.1"/>
    <property type="molecule type" value="Genomic_DNA"/>
</dbReference>
<evidence type="ECO:0000256" key="2">
    <source>
        <dbReference type="ARBA" id="ARBA00007783"/>
    </source>
</evidence>
<keyword evidence="4 9" id="KW-1003">Cell membrane</keyword>
<protein>
    <recommendedName>
        <fullName evidence="9">Transport permease protein</fullName>
    </recommendedName>
</protein>
<evidence type="ECO:0000313" key="12">
    <source>
        <dbReference type="EMBL" id="ROT90588.1"/>
    </source>
</evidence>
<evidence type="ECO:0000256" key="6">
    <source>
        <dbReference type="ARBA" id="ARBA00022692"/>
    </source>
</evidence>
<reference evidence="11 14" key="4">
    <citation type="journal article" date="2019" name="Nat. Med.">
        <title>A library of human gut bacterial isolates paired with longitudinal multiomics data enables mechanistic microbiome research.</title>
        <authorList>
            <person name="Poyet M."/>
            <person name="Groussin M."/>
            <person name="Gibbons S.M."/>
            <person name="Avila-Pacheco J."/>
            <person name="Jiang X."/>
            <person name="Kearney S.M."/>
            <person name="Perrotta A.R."/>
            <person name="Berdy B."/>
            <person name="Zhao S."/>
            <person name="Lieberman T.D."/>
            <person name="Swanson P.K."/>
            <person name="Smith M."/>
            <person name="Roesemann S."/>
            <person name="Alexander J.E."/>
            <person name="Rich S.A."/>
            <person name="Livny J."/>
            <person name="Vlamakis H."/>
            <person name="Clish C."/>
            <person name="Bullock K."/>
            <person name="Deik A."/>
            <person name="Scott J."/>
            <person name="Pierce K.A."/>
            <person name="Xavier R.J."/>
            <person name="Alm E.J."/>
        </authorList>
    </citation>
    <scope>NUCLEOTIDE SEQUENCE [LARGE SCALE GENOMIC DNA]</scope>
    <source>
        <strain evidence="11 14">BIOML-A1</strain>
    </source>
</reference>
<evidence type="ECO:0000256" key="7">
    <source>
        <dbReference type="ARBA" id="ARBA00022989"/>
    </source>
</evidence>
<dbReference type="GO" id="GO:0015920">
    <property type="term" value="P:lipopolysaccharide transport"/>
    <property type="evidence" value="ECO:0007669"/>
    <property type="project" value="TreeGrafter"/>
</dbReference>
<evidence type="ECO:0000256" key="5">
    <source>
        <dbReference type="ARBA" id="ARBA00022519"/>
    </source>
</evidence>
<comment type="caution">
    <text evidence="12">The sequence shown here is derived from an EMBL/GenBank/DDBJ whole genome shotgun (WGS) entry which is preliminary data.</text>
</comment>
<organism evidence="12 13">
    <name type="scientific">Gordonibacter urolithinfaciens</name>
    <dbReference type="NCBI Taxonomy" id="1335613"/>
    <lineage>
        <taxon>Bacteria</taxon>
        <taxon>Bacillati</taxon>
        <taxon>Actinomycetota</taxon>
        <taxon>Coriobacteriia</taxon>
        <taxon>Eggerthellales</taxon>
        <taxon>Eggerthellaceae</taxon>
        <taxon>Gordonibacter</taxon>
    </lineage>
</organism>
<dbReference type="Proteomes" id="UP000462865">
    <property type="component" value="Unassembled WGS sequence"/>
</dbReference>
<dbReference type="PRINTS" id="PR00164">
    <property type="entry name" value="ABC2TRNSPORT"/>
</dbReference>
<dbReference type="Pfam" id="PF01061">
    <property type="entry name" value="ABC2_membrane"/>
    <property type="match status" value="1"/>
</dbReference>
<evidence type="ECO:0000313" key="13">
    <source>
        <dbReference type="Proteomes" id="UP000285258"/>
    </source>
</evidence>